<evidence type="ECO:0000313" key="1">
    <source>
        <dbReference type="EMBL" id="RRE43954.1"/>
    </source>
</evidence>
<dbReference type="EMBL" id="RCZY01000002">
    <property type="protein sequence ID" value="RRE43954.1"/>
    <property type="molecule type" value="Genomic_DNA"/>
</dbReference>
<dbReference type="Proteomes" id="UP000272440">
    <property type="component" value="Unassembled WGS sequence"/>
</dbReference>
<protein>
    <submittedName>
        <fullName evidence="1">Uncharacterized protein</fullName>
    </submittedName>
</protein>
<organism evidence="1 2">
    <name type="scientific">Klebsiella pneumoniae</name>
    <dbReference type="NCBI Taxonomy" id="573"/>
    <lineage>
        <taxon>Bacteria</taxon>
        <taxon>Pseudomonadati</taxon>
        <taxon>Pseudomonadota</taxon>
        <taxon>Gammaproteobacteria</taxon>
        <taxon>Enterobacterales</taxon>
        <taxon>Enterobacteriaceae</taxon>
        <taxon>Klebsiella/Raoultella group</taxon>
        <taxon>Klebsiella</taxon>
        <taxon>Klebsiella pneumoniae complex</taxon>
    </lineage>
</organism>
<gene>
    <name evidence="1" type="ORF">EAO28_22380</name>
</gene>
<accession>A0A3P2EL68</accession>
<name>A0A3P2EL68_KLEPN</name>
<evidence type="ECO:0000313" key="2">
    <source>
        <dbReference type="Proteomes" id="UP000272440"/>
    </source>
</evidence>
<comment type="caution">
    <text evidence="1">The sequence shown here is derived from an EMBL/GenBank/DDBJ whole genome shotgun (WGS) entry which is preliminary data.</text>
</comment>
<dbReference type="AlphaFoldDB" id="A0A3P2EL68"/>
<sequence length="93" mass="11007">METCQICRCNWLNEPFQVSHRELFHRDDFRQDLEERAEVIYLRYATPKTARAITYSFITLYELEQHSALEAAEALFDMTIAIIREYESAGAKQ</sequence>
<proteinExistence type="predicted"/>
<reference evidence="1 2" key="1">
    <citation type="journal article" date="2019" name="Antimicrob. Agents Chemother.">
        <title>Applying Rapid Whole Genome Sequencing to Predict Phenotypic Antimicrobial Susceptibility Testing Results Among Carbapenem-Resistant Klebsiella pneumoniae Clinical Isolates.</title>
        <authorList>
            <person name="Tamma P.D."/>
            <person name="Fan Y."/>
            <person name="Bergman Y."/>
            <person name="Pertea G."/>
            <person name="Kazmi A."/>
            <person name="Lewis S."/>
            <person name="Carroll K.C."/>
            <person name="Schatz M.C."/>
            <person name="Timp W."/>
            <person name="Simner P.J."/>
        </authorList>
    </citation>
    <scope>NUCLEOTIDE SEQUENCE [LARGE SCALE GENOMIC DNA]</scope>
    <source>
        <strain evidence="1 2">KLPN_33</strain>
    </source>
</reference>